<dbReference type="InterPro" id="IPR008972">
    <property type="entry name" value="Cupredoxin"/>
</dbReference>
<proteinExistence type="predicted"/>
<feature type="chain" id="PRO_5012682695" evidence="3">
    <location>
        <begin position="24"/>
        <end position="376"/>
    </location>
</feature>
<dbReference type="PANTHER" id="PTHR34883:SF8">
    <property type="entry name" value="EXTRACELLULAR SERINE-RICH PROTEIN (AFU_ORTHOLOGUE AFUA_6G00670)"/>
    <property type="match status" value="1"/>
</dbReference>
<gene>
    <name evidence="4" type="ORF">PENSUB_744</name>
</gene>
<evidence type="ECO:0000256" key="3">
    <source>
        <dbReference type="SAM" id="SignalP"/>
    </source>
</evidence>
<feature type="transmembrane region" description="Helical" evidence="2">
    <location>
        <begin position="235"/>
        <end position="257"/>
    </location>
</feature>
<evidence type="ECO:0000313" key="5">
    <source>
        <dbReference type="Proteomes" id="UP000186955"/>
    </source>
</evidence>
<dbReference type="Gene3D" id="2.60.40.420">
    <property type="entry name" value="Cupredoxins - blue copper proteins"/>
    <property type="match status" value="1"/>
</dbReference>
<dbReference type="InterPro" id="IPR052953">
    <property type="entry name" value="Ser-rich/MCO-related"/>
</dbReference>
<organism evidence="4 5">
    <name type="scientific">Penicillium subrubescens</name>
    <dbReference type="NCBI Taxonomy" id="1316194"/>
    <lineage>
        <taxon>Eukaryota</taxon>
        <taxon>Fungi</taxon>
        <taxon>Dikarya</taxon>
        <taxon>Ascomycota</taxon>
        <taxon>Pezizomycotina</taxon>
        <taxon>Eurotiomycetes</taxon>
        <taxon>Eurotiomycetidae</taxon>
        <taxon>Eurotiales</taxon>
        <taxon>Aspergillaceae</taxon>
        <taxon>Penicillium</taxon>
    </lineage>
</organism>
<evidence type="ECO:0000256" key="2">
    <source>
        <dbReference type="SAM" id="Phobius"/>
    </source>
</evidence>
<dbReference type="EMBL" id="MNBE01000128">
    <property type="protein sequence ID" value="OKP13553.1"/>
    <property type="molecule type" value="Genomic_DNA"/>
</dbReference>
<comment type="caution">
    <text evidence="4">The sequence shown here is derived from an EMBL/GenBank/DDBJ whole genome shotgun (WGS) entry which is preliminary data.</text>
</comment>
<dbReference type="SUPFAM" id="SSF49503">
    <property type="entry name" value="Cupredoxins"/>
    <property type="match status" value="1"/>
</dbReference>
<feature type="region of interest" description="Disordered" evidence="1">
    <location>
        <begin position="192"/>
        <end position="228"/>
    </location>
</feature>
<keyword evidence="2" id="KW-0472">Membrane</keyword>
<dbReference type="PANTHER" id="PTHR34883">
    <property type="entry name" value="SERINE-RICH PROTEIN, PUTATIVE-RELATED-RELATED"/>
    <property type="match status" value="1"/>
</dbReference>
<feature type="signal peptide" evidence="3">
    <location>
        <begin position="1"/>
        <end position="23"/>
    </location>
</feature>
<accession>A0A1Q5UM78</accession>
<dbReference type="AlphaFoldDB" id="A0A1Q5UM78"/>
<keyword evidence="2" id="KW-1133">Transmembrane helix</keyword>
<dbReference type="Proteomes" id="UP000186955">
    <property type="component" value="Unassembled WGS sequence"/>
</dbReference>
<keyword evidence="3" id="KW-0732">Signal</keyword>
<keyword evidence="5" id="KW-1185">Reference proteome</keyword>
<dbReference type="OrthoDB" id="2331100at2759"/>
<feature type="compositionally biased region" description="Polar residues" evidence="1">
    <location>
        <begin position="336"/>
        <end position="354"/>
    </location>
</feature>
<feature type="compositionally biased region" description="Low complexity" evidence="1">
    <location>
        <begin position="200"/>
        <end position="222"/>
    </location>
</feature>
<protein>
    <submittedName>
        <fullName evidence="4">Extracellular serine-rich protein</fullName>
    </submittedName>
</protein>
<feature type="region of interest" description="Disordered" evidence="1">
    <location>
        <begin position="284"/>
        <end position="376"/>
    </location>
</feature>
<dbReference type="STRING" id="1316194.A0A1Q5UM78"/>
<name>A0A1Q5UM78_9EURO</name>
<feature type="compositionally biased region" description="Low complexity" evidence="1">
    <location>
        <begin position="27"/>
        <end position="59"/>
    </location>
</feature>
<evidence type="ECO:0000313" key="4">
    <source>
        <dbReference type="EMBL" id="OKP13553.1"/>
    </source>
</evidence>
<reference evidence="4 5" key="1">
    <citation type="submission" date="2016-10" db="EMBL/GenBank/DDBJ databases">
        <title>Genome sequence of the ascomycete fungus Penicillium subrubescens.</title>
        <authorList>
            <person name="De Vries R.P."/>
            <person name="Peng M."/>
            <person name="Dilokpimol A."/>
            <person name="Hilden K."/>
            <person name="Makela M.R."/>
            <person name="Grigoriev I."/>
            <person name="Riley R."/>
            <person name="Granchi Z."/>
        </authorList>
    </citation>
    <scope>NUCLEOTIDE SEQUENCE [LARGE SCALE GENOMIC DNA]</scope>
    <source>
        <strain evidence="4 5">CBS 132785</strain>
    </source>
</reference>
<dbReference type="CDD" id="cd00920">
    <property type="entry name" value="Cupredoxin"/>
    <property type="match status" value="1"/>
</dbReference>
<evidence type="ECO:0000256" key="1">
    <source>
        <dbReference type="SAM" id="MobiDB-lite"/>
    </source>
</evidence>
<feature type="region of interest" description="Disordered" evidence="1">
    <location>
        <begin position="27"/>
        <end position="60"/>
    </location>
</feature>
<sequence length="376" mass="39236">MLFAQRVLRPLFISVALTSLTCAAQTYSDSSSTPTSGSSSITSTFSTSTTTSTGSVTHTVQVGPKSSPHAYVPHNLTANPGDVVVFEFYPTNHSVVKADFGAPCVPASGSYFYSGMFNSFSENNGQLIGPPPTWSVVINDTEPTFFYCTAIGSCLENGMVGVINPNSTETFQDQYKKALTYPYMLVPGQSMPAEGGGSTMTGNSTSTTTTSATASATTSSAPSGGGGGGGLSGGAIAGIVIAAVAFVAILVTLFFVLGRNRVYSQWMSSQDGRTERTARWALFNNTGGSLGNRKSELDSNTARAPGTDVTSVGSPDPTMRQFSPAPESVSGFGGSSPRQNSGQWNWDIPQNSRSPRGPSELEGNAMIHQLPDRRGS</sequence>
<feature type="compositionally biased region" description="Polar residues" evidence="1">
    <location>
        <begin position="298"/>
        <end position="313"/>
    </location>
</feature>
<keyword evidence="2" id="KW-0812">Transmembrane</keyword>